<evidence type="ECO:0000313" key="2">
    <source>
        <dbReference type="EMBL" id="UXX84364.1"/>
    </source>
</evidence>
<dbReference type="Proteomes" id="UP001064087">
    <property type="component" value="Chromosome"/>
</dbReference>
<feature type="region of interest" description="Disordered" evidence="1">
    <location>
        <begin position="42"/>
        <end position="64"/>
    </location>
</feature>
<dbReference type="Pfam" id="PF11306">
    <property type="entry name" value="DUF3108"/>
    <property type="match status" value="1"/>
</dbReference>
<dbReference type="InterPro" id="IPR021457">
    <property type="entry name" value="DUF3108"/>
</dbReference>
<proteinExistence type="predicted"/>
<accession>A0ABY6DE83</accession>
<dbReference type="RefSeq" id="WP_263048667.1">
    <property type="nucleotide sequence ID" value="NZ_CP106738.1"/>
</dbReference>
<evidence type="ECO:0000313" key="3">
    <source>
        <dbReference type="Proteomes" id="UP001064087"/>
    </source>
</evidence>
<gene>
    <name evidence="2" type="ORF">N7U68_06880</name>
</gene>
<protein>
    <submittedName>
        <fullName evidence="2">DUF3108 domain-containing protein</fullName>
    </submittedName>
</protein>
<dbReference type="EMBL" id="CP106738">
    <property type="protein sequence ID" value="UXX84364.1"/>
    <property type="molecule type" value="Genomic_DNA"/>
</dbReference>
<sequence length="176" mass="19250">MTRASFDLKSRGRVTDSRFIPQRYDEQIDTGSRQSTAQLRYSGGVPRITGGTLASAEPDPGETTLDPAREGGTLDPLTAMFAALHDQPRAALCQTDVVIFDGARRSAIRTTARSDIGDEVICTGAYTRLAGFSASELKRQTVYPYTIRFVPGGDGRMQARQLTVRSTYGKAELLRR</sequence>
<evidence type="ECO:0000256" key="1">
    <source>
        <dbReference type="SAM" id="MobiDB-lite"/>
    </source>
</evidence>
<reference evidence="2" key="1">
    <citation type="submission" date="2022-10" db="EMBL/GenBank/DDBJ databases">
        <title>Roseovarius pelagicus sp. nov., isolated from Arctic seawater.</title>
        <authorList>
            <person name="Hong Y.W."/>
            <person name="Hwang C.Y."/>
        </authorList>
    </citation>
    <scope>NUCLEOTIDE SEQUENCE</scope>
    <source>
        <strain evidence="2">HL-MP18</strain>
    </source>
</reference>
<keyword evidence="3" id="KW-1185">Reference proteome</keyword>
<name>A0ABY6DE83_9RHOB</name>
<organism evidence="2 3">
    <name type="scientific">Roseovarius pelagicus</name>
    <dbReference type="NCBI Taxonomy" id="2980108"/>
    <lineage>
        <taxon>Bacteria</taxon>
        <taxon>Pseudomonadati</taxon>
        <taxon>Pseudomonadota</taxon>
        <taxon>Alphaproteobacteria</taxon>
        <taxon>Rhodobacterales</taxon>
        <taxon>Roseobacteraceae</taxon>
        <taxon>Roseovarius</taxon>
    </lineage>
</organism>